<keyword evidence="3" id="KW-1185">Reference proteome</keyword>
<reference evidence="3" key="1">
    <citation type="journal article" date="2019" name="Int. J. Syst. Evol. Microbiol.">
        <title>The Global Catalogue of Microorganisms (GCM) 10K type strain sequencing project: providing services to taxonomists for standard genome sequencing and annotation.</title>
        <authorList>
            <consortium name="The Broad Institute Genomics Platform"/>
            <consortium name="The Broad Institute Genome Sequencing Center for Infectious Disease"/>
            <person name="Wu L."/>
            <person name="Ma J."/>
        </authorList>
    </citation>
    <scope>NUCLEOTIDE SEQUENCE [LARGE SCALE GENOMIC DNA]</scope>
    <source>
        <strain evidence="3">CECT 7477</strain>
    </source>
</reference>
<dbReference type="Pfam" id="PF15887">
    <property type="entry name" value="Peptidase_Mx"/>
    <property type="match status" value="1"/>
</dbReference>
<dbReference type="Pfam" id="PF10005">
    <property type="entry name" value="Zn_ribbon_DZR_6"/>
    <property type="match status" value="1"/>
</dbReference>
<dbReference type="Gene3D" id="3.40.390.70">
    <property type="match status" value="1"/>
</dbReference>
<protein>
    <submittedName>
        <fullName evidence="2">Zinc-binding metallopeptidase</fullName>
    </submittedName>
</protein>
<name>A0ABV8JP83_9FLAO</name>
<evidence type="ECO:0000259" key="1">
    <source>
        <dbReference type="Pfam" id="PF10005"/>
    </source>
</evidence>
<dbReference type="EMBL" id="JBHSAW010000001">
    <property type="protein sequence ID" value="MFC4094358.1"/>
    <property type="molecule type" value="Genomic_DNA"/>
</dbReference>
<comment type="caution">
    <text evidence="2">The sequence shown here is derived from an EMBL/GenBank/DDBJ whole genome shotgun (WGS) entry which is preliminary data.</text>
</comment>
<evidence type="ECO:0000313" key="3">
    <source>
        <dbReference type="Proteomes" id="UP001595814"/>
    </source>
</evidence>
<proteinExistence type="predicted"/>
<dbReference type="RefSeq" id="WP_192462597.1">
    <property type="nucleotide sequence ID" value="NZ_JACYFJ010000004.1"/>
</dbReference>
<evidence type="ECO:0000313" key="2">
    <source>
        <dbReference type="EMBL" id="MFC4094358.1"/>
    </source>
</evidence>
<dbReference type="PIRSF" id="PIRSF012641">
    <property type="entry name" value="UCP012641"/>
    <property type="match status" value="1"/>
</dbReference>
<gene>
    <name evidence="2" type="ORF">ACFOUT_00630</name>
</gene>
<sequence>MKIFNCKECGSPLYFENTMCIACGSGLGYLEKTTQLVPLTRTGNQYSFLGEDGKNYRYCENHQYEVCNWLVEESTETTFCTACALNRTIPDLSSQSNLEEWRKLETAKHRLVYSLIRLGLQVEPKSDENPNGLAFEFLSETATKGGVTTGHLNGVITINLAEADAVHREYMRKQMAEPYRTLIGHFRHEVGHYYWNVLIADNEERLKAFRDLFGDERTDYSQALDTHYKQGASQDWIQQYISTYASSHPWEDWAETWAHYLHIIDMLETAFYFGIQTGNQVLGASPLKMEATFDPYQEPDFERINEAFTPLTFALNSLNRSMGQPDIYPFVIPVAVLEKMKFIHQMLY</sequence>
<dbReference type="InterPro" id="IPR011201">
    <property type="entry name" value="Zinc-ribbon_6_bact"/>
</dbReference>
<accession>A0ABV8JP83</accession>
<dbReference type="InterPro" id="IPR031321">
    <property type="entry name" value="UCP012641"/>
</dbReference>
<organism evidence="2 3">
    <name type="scientific">Euzebyella saccharophila</name>
    <dbReference type="NCBI Taxonomy" id="679664"/>
    <lineage>
        <taxon>Bacteria</taxon>
        <taxon>Pseudomonadati</taxon>
        <taxon>Bacteroidota</taxon>
        <taxon>Flavobacteriia</taxon>
        <taxon>Flavobacteriales</taxon>
        <taxon>Flavobacteriaceae</taxon>
        <taxon>Euzebyella</taxon>
    </lineage>
</organism>
<feature type="domain" description="Zinc-ribbon" evidence="1">
    <location>
        <begin position="4"/>
        <end position="93"/>
    </location>
</feature>
<dbReference type="Proteomes" id="UP001595814">
    <property type="component" value="Unassembled WGS sequence"/>
</dbReference>